<dbReference type="NCBIfam" id="TIGR03461">
    <property type="entry name" value="pabC_Proteo"/>
    <property type="match status" value="1"/>
</dbReference>
<organism evidence="11 12">
    <name type="scientific">Psychrosphaera saromensis</name>
    <dbReference type="NCBI Taxonomy" id="716813"/>
    <lineage>
        <taxon>Bacteria</taxon>
        <taxon>Pseudomonadati</taxon>
        <taxon>Pseudomonadota</taxon>
        <taxon>Gammaproteobacteria</taxon>
        <taxon>Alteromonadales</taxon>
        <taxon>Pseudoalteromonadaceae</taxon>
        <taxon>Psychrosphaera</taxon>
    </lineage>
</organism>
<dbReference type="InterPro" id="IPR050571">
    <property type="entry name" value="Class-IV_PLP-Dep_Aminotrnsfr"/>
</dbReference>
<proteinExistence type="inferred from homology"/>
<dbReference type="SUPFAM" id="SSF56752">
    <property type="entry name" value="D-aminoacid aminotransferase-like PLP-dependent enzymes"/>
    <property type="match status" value="1"/>
</dbReference>
<dbReference type="EMBL" id="MSCH01000003">
    <property type="protein sequence ID" value="PQJ54037.1"/>
    <property type="molecule type" value="Genomic_DNA"/>
</dbReference>
<evidence type="ECO:0000256" key="9">
    <source>
        <dbReference type="ARBA" id="ARBA00049529"/>
    </source>
</evidence>
<keyword evidence="6 11" id="KW-0456">Lyase</keyword>
<comment type="similarity">
    <text evidence="2">Belongs to the class-IV pyridoxal-phosphate-dependent aminotransferase family.</text>
</comment>
<dbReference type="GO" id="GO:0046656">
    <property type="term" value="P:folic acid biosynthetic process"/>
    <property type="evidence" value="ECO:0007669"/>
    <property type="project" value="UniProtKB-KW"/>
</dbReference>
<dbReference type="Gene3D" id="3.30.470.10">
    <property type="match status" value="1"/>
</dbReference>
<comment type="subunit">
    <text evidence="3">Homodimer.</text>
</comment>
<evidence type="ECO:0000256" key="2">
    <source>
        <dbReference type="ARBA" id="ARBA00009320"/>
    </source>
</evidence>
<dbReference type="InterPro" id="IPR036038">
    <property type="entry name" value="Aminotransferase-like"/>
</dbReference>
<evidence type="ECO:0000256" key="10">
    <source>
        <dbReference type="NCBIfam" id="TIGR03461"/>
    </source>
</evidence>
<keyword evidence="5" id="KW-0289">Folate biosynthesis</keyword>
<dbReference type="PANTHER" id="PTHR42743:SF2">
    <property type="entry name" value="AMINODEOXYCHORISMATE LYASE"/>
    <property type="match status" value="1"/>
</dbReference>
<evidence type="ECO:0000256" key="7">
    <source>
        <dbReference type="ARBA" id="ARBA00035633"/>
    </source>
</evidence>
<dbReference type="AlphaFoldDB" id="A0A2S7UVQ8"/>
<comment type="pathway">
    <text evidence="7">Cofactor biosynthesis; tetrahydrofolate biosynthesis; 4-aminobenzoate from chorismate: step 2/2.</text>
</comment>
<evidence type="ECO:0000256" key="4">
    <source>
        <dbReference type="ARBA" id="ARBA00022898"/>
    </source>
</evidence>
<evidence type="ECO:0000256" key="3">
    <source>
        <dbReference type="ARBA" id="ARBA00011738"/>
    </source>
</evidence>
<comment type="catalytic activity">
    <reaction evidence="9">
        <text>4-amino-4-deoxychorismate = 4-aminobenzoate + pyruvate + H(+)</text>
        <dbReference type="Rhea" id="RHEA:16201"/>
        <dbReference type="ChEBI" id="CHEBI:15361"/>
        <dbReference type="ChEBI" id="CHEBI:15378"/>
        <dbReference type="ChEBI" id="CHEBI:17836"/>
        <dbReference type="ChEBI" id="CHEBI:58406"/>
        <dbReference type="EC" id="4.1.3.38"/>
    </reaction>
</comment>
<reference evidence="11 12" key="1">
    <citation type="submission" date="2016-12" db="EMBL/GenBank/DDBJ databases">
        <title>Diversity of luminous bacteria.</title>
        <authorList>
            <person name="Yoshizawa S."/>
            <person name="Kogure K."/>
        </authorList>
    </citation>
    <scope>NUCLEOTIDE SEQUENCE [LARGE SCALE GENOMIC DNA]</scope>
    <source>
        <strain evidence="11 12">SA4-48</strain>
    </source>
</reference>
<dbReference type="GO" id="GO:0008696">
    <property type="term" value="F:4-amino-4-deoxychorismate lyase activity"/>
    <property type="evidence" value="ECO:0007669"/>
    <property type="project" value="UniProtKB-UniRule"/>
</dbReference>
<evidence type="ECO:0000256" key="1">
    <source>
        <dbReference type="ARBA" id="ARBA00001933"/>
    </source>
</evidence>
<keyword evidence="12" id="KW-1185">Reference proteome</keyword>
<dbReference type="OrthoDB" id="9805628at2"/>
<evidence type="ECO:0000256" key="5">
    <source>
        <dbReference type="ARBA" id="ARBA00022909"/>
    </source>
</evidence>
<keyword evidence="4" id="KW-0663">Pyridoxal phosphate</keyword>
<evidence type="ECO:0000313" key="11">
    <source>
        <dbReference type="EMBL" id="PQJ54037.1"/>
    </source>
</evidence>
<dbReference type="InterPro" id="IPR017824">
    <property type="entry name" value="Aminodeoxychorismate_lyase_IV"/>
</dbReference>
<comment type="caution">
    <text evidence="11">The sequence shown here is derived from an EMBL/GenBank/DDBJ whole genome shotgun (WGS) entry which is preliminary data.</text>
</comment>
<dbReference type="GO" id="GO:0005829">
    <property type="term" value="C:cytosol"/>
    <property type="evidence" value="ECO:0007669"/>
    <property type="project" value="TreeGrafter"/>
</dbReference>
<dbReference type="Pfam" id="PF01063">
    <property type="entry name" value="Aminotran_4"/>
    <property type="match status" value="1"/>
</dbReference>
<dbReference type="RefSeq" id="WP_105052548.1">
    <property type="nucleotide sequence ID" value="NZ_BMYG01000007.1"/>
</dbReference>
<dbReference type="InterPro" id="IPR043131">
    <property type="entry name" value="BCAT-like_N"/>
</dbReference>
<dbReference type="InterPro" id="IPR043132">
    <property type="entry name" value="BCAT-like_C"/>
</dbReference>
<evidence type="ECO:0000256" key="6">
    <source>
        <dbReference type="ARBA" id="ARBA00023239"/>
    </source>
</evidence>
<evidence type="ECO:0000313" key="12">
    <source>
        <dbReference type="Proteomes" id="UP000239007"/>
    </source>
</evidence>
<dbReference type="Gene3D" id="3.20.10.10">
    <property type="entry name" value="D-amino Acid Aminotransferase, subunit A, domain 2"/>
    <property type="match status" value="1"/>
</dbReference>
<sequence>MFFLCFDHNINKISIENEFQHQRSFLYGDGHFTTMKVVDGLIQFFSAHLVRLQQANERLEFNDINWKLLELELRKLAVQMELGFIKVHFSRGQSIRGYGQCAKINTNIFVSSDELSAPFIKEIQQPKPIALTQLTTQLGLQPLLAGIKHCNRLEQVLASVELDKTVFTDGLIADINGNLIETTKANVIWYQQGNWYTPLLTNAGVSGVILNQLLEYNNIIAVEKNINDVIQQAEAIFICNSLIGIQAVSSIDDRMFNTELSSQFMQKIIL</sequence>
<evidence type="ECO:0000256" key="8">
    <source>
        <dbReference type="ARBA" id="ARBA00035676"/>
    </source>
</evidence>
<comment type="cofactor">
    <cofactor evidence="1">
        <name>pyridoxal 5'-phosphate</name>
        <dbReference type="ChEBI" id="CHEBI:597326"/>
    </cofactor>
</comment>
<accession>A0A2S7UVQ8</accession>
<protein>
    <recommendedName>
        <fullName evidence="8 10">Aminodeoxychorismate lyase</fullName>
        <ecNumber evidence="8 10">4.1.3.38</ecNumber>
    </recommendedName>
</protein>
<dbReference type="EC" id="4.1.3.38" evidence="8 10"/>
<gene>
    <name evidence="11" type="ORF">BTO11_10515</name>
</gene>
<dbReference type="GO" id="GO:0008153">
    <property type="term" value="P:4-aminobenzoate biosynthetic process"/>
    <property type="evidence" value="ECO:0007669"/>
    <property type="project" value="UniProtKB-UniRule"/>
</dbReference>
<dbReference type="InterPro" id="IPR001544">
    <property type="entry name" value="Aminotrans_IV"/>
</dbReference>
<dbReference type="PANTHER" id="PTHR42743">
    <property type="entry name" value="AMINO-ACID AMINOTRANSFERASE"/>
    <property type="match status" value="1"/>
</dbReference>
<dbReference type="Proteomes" id="UP000239007">
    <property type="component" value="Unassembled WGS sequence"/>
</dbReference>
<dbReference type="GO" id="GO:0030170">
    <property type="term" value="F:pyridoxal phosphate binding"/>
    <property type="evidence" value="ECO:0007669"/>
    <property type="project" value="InterPro"/>
</dbReference>
<name>A0A2S7UVQ8_9GAMM</name>